<dbReference type="InterPro" id="IPR002126">
    <property type="entry name" value="Cadherin-like_dom"/>
</dbReference>
<evidence type="ECO:0000313" key="21">
    <source>
        <dbReference type="EMBL" id="CAH1799045.1"/>
    </source>
</evidence>
<dbReference type="InterPro" id="IPR003367">
    <property type="entry name" value="Thrombospondin_3-like_rpt"/>
</dbReference>
<feature type="domain" description="EGF-like" evidence="18">
    <location>
        <begin position="2149"/>
        <end position="2190"/>
    </location>
</feature>
<dbReference type="GO" id="GO:0005509">
    <property type="term" value="F:calcium ion binding"/>
    <property type="evidence" value="ECO:0007669"/>
    <property type="project" value="UniProtKB-UniRule"/>
</dbReference>
<dbReference type="Gene3D" id="4.10.1080.10">
    <property type="entry name" value="TSP type-3 repeat"/>
    <property type="match status" value="3"/>
</dbReference>
<dbReference type="PANTHER" id="PTHR10199">
    <property type="entry name" value="THROMBOSPONDIN"/>
    <property type="match status" value="1"/>
</dbReference>
<evidence type="ECO:0000256" key="10">
    <source>
        <dbReference type="ARBA" id="ARBA00023157"/>
    </source>
</evidence>
<gene>
    <name evidence="21" type="ORF">OFUS_LOCUS23103</name>
</gene>
<keyword evidence="6" id="KW-0677">Repeat</keyword>
<dbReference type="PROSITE" id="PS50026">
    <property type="entry name" value="EGF_3"/>
    <property type="match status" value="1"/>
</dbReference>
<dbReference type="PROSITE" id="PS01286">
    <property type="entry name" value="FA58C_2"/>
    <property type="match status" value="1"/>
</dbReference>
<keyword evidence="4" id="KW-0433">Leucine-rich repeat</keyword>
<dbReference type="SMART" id="SM00112">
    <property type="entry name" value="CA"/>
    <property type="match status" value="1"/>
</dbReference>
<dbReference type="InterPro" id="IPR018097">
    <property type="entry name" value="EGF_Ca-bd_CS"/>
</dbReference>
<keyword evidence="5 16" id="KW-0732">Signal</keyword>
<protein>
    <submittedName>
        <fullName evidence="21">Uncharacterized protein</fullName>
    </submittedName>
</protein>
<dbReference type="Pfam" id="PF13855">
    <property type="entry name" value="LRR_8"/>
    <property type="match status" value="5"/>
</dbReference>
<feature type="repeat" description="TSP type-3" evidence="14">
    <location>
        <begin position="2283"/>
        <end position="2318"/>
    </location>
</feature>
<keyword evidence="11" id="KW-0325">Glycoprotein</keyword>
<reference evidence="21" key="1">
    <citation type="submission" date="2022-03" db="EMBL/GenBank/DDBJ databases">
        <authorList>
            <person name="Martin C."/>
        </authorList>
    </citation>
    <scope>NUCLEOTIDE SEQUENCE</scope>
</reference>
<feature type="signal peptide" evidence="16">
    <location>
        <begin position="1"/>
        <end position="21"/>
    </location>
</feature>
<dbReference type="EMBL" id="CAIIXF020000011">
    <property type="protein sequence ID" value="CAH1799045.1"/>
    <property type="molecule type" value="Genomic_DNA"/>
</dbReference>
<accession>A0A8S4Q591</accession>
<dbReference type="SMART" id="SM01411">
    <property type="entry name" value="Ephrin_rec_like"/>
    <property type="match status" value="1"/>
</dbReference>
<feature type="domain" description="Cadherin" evidence="19">
    <location>
        <begin position="1483"/>
        <end position="1540"/>
    </location>
</feature>
<keyword evidence="10" id="KW-1015">Disulfide bond</keyword>
<dbReference type="InterPro" id="IPR008979">
    <property type="entry name" value="Galactose-bd-like_sf"/>
</dbReference>
<dbReference type="InterPro" id="IPR032675">
    <property type="entry name" value="LRR_dom_sf"/>
</dbReference>
<dbReference type="InterPro" id="IPR015919">
    <property type="entry name" value="Cadherin-like_sf"/>
</dbReference>
<dbReference type="PROSITE" id="PS50268">
    <property type="entry name" value="CADHERIN_2"/>
    <property type="match status" value="1"/>
</dbReference>
<evidence type="ECO:0000256" key="2">
    <source>
        <dbReference type="ARBA" id="ARBA00009456"/>
    </source>
</evidence>
<dbReference type="SUPFAM" id="SSF103647">
    <property type="entry name" value="TSP type-3 repeat"/>
    <property type="match status" value="3"/>
</dbReference>
<dbReference type="Gene3D" id="2.10.25.10">
    <property type="entry name" value="Laminin"/>
    <property type="match status" value="3"/>
</dbReference>
<dbReference type="InterPro" id="IPR026906">
    <property type="entry name" value="LRR_5"/>
</dbReference>
<dbReference type="PROSITE" id="PS01285">
    <property type="entry name" value="FA58C_1"/>
    <property type="match status" value="1"/>
</dbReference>
<evidence type="ECO:0000256" key="11">
    <source>
        <dbReference type="ARBA" id="ARBA00023180"/>
    </source>
</evidence>
<dbReference type="FunFam" id="3.80.10.10:FF:001164">
    <property type="entry name" value="GH01279p"/>
    <property type="match status" value="1"/>
</dbReference>
<comment type="subcellular location">
    <subcellularLocation>
        <location evidence="1">Membrane</location>
    </subcellularLocation>
</comment>
<evidence type="ECO:0000256" key="16">
    <source>
        <dbReference type="SAM" id="SignalP"/>
    </source>
</evidence>
<evidence type="ECO:0000259" key="17">
    <source>
        <dbReference type="PROSITE" id="PS50022"/>
    </source>
</evidence>
<feature type="repeat" description="TSP type-3" evidence="14">
    <location>
        <begin position="2224"/>
        <end position="2259"/>
    </location>
</feature>
<dbReference type="SMART" id="SM00369">
    <property type="entry name" value="LRR_TYP"/>
    <property type="match status" value="19"/>
</dbReference>
<evidence type="ECO:0000256" key="4">
    <source>
        <dbReference type="ARBA" id="ARBA00022614"/>
    </source>
</evidence>
<dbReference type="CDD" id="cd00057">
    <property type="entry name" value="FA58C"/>
    <property type="match status" value="1"/>
</dbReference>
<dbReference type="InterPro" id="IPR013320">
    <property type="entry name" value="ConA-like_dom_sf"/>
</dbReference>
<keyword evidence="9" id="KW-0472">Membrane</keyword>
<dbReference type="InterPro" id="IPR003591">
    <property type="entry name" value="Leu-rich_rpt_typical-subtyp"/>
</dbReference>
<dbReference type="SUPFAM" id="SSF57196">
    <property type="entry name" value="EGF/Laminin"/>
    <property type="match status" value="2"/>
</dbReference>
<evidence type="ECO:0000256" key="15">
    <source>
        <dbReference type="SAM" id="MobiDB-lite"/>
    </source>
</evidence>
<feature type="chain" id="PRO_5035923710" evidence="16">
    <location>
        <begin position="22"/>
        <end position="2900"/>
    </location>
</feature>
<dbReference type="Pfam" id="PF02412">
    <property type="entry name" value="TSP_3"/>
    <property type="match status" value="6"/>
</dbReference>
<keyword evidence="22" id="KW-1185">Reference proteome</keyword>
<dbReference type="InterPro" id="IPR000421">
    <property type="entry name" value="FA58C"/>
</dbReference>
<dbReference type="Pfam" id="PF12947">
    <property type="entry name" value="EGF_3"/>
    <property type="match status" value="1"/>
</dbReference>
<dbReference type="Pfam" id="PF07699">
    <property type="entry name" value="Ephrin_rec_like"/>
    <property type="match status" value="1"/>
</dbReference>
<dbReference type="PANTHER" id="PTHR10199:SF110">
    <property type="entry name" value="TSP C-TERMINAL DOMAIN-CONTAINING PROTEIN"/>
    <property type="match status" value="1"/>
</dbReference>
<evidence type="ECO:0000256" key="1">
    <source>
        <dbReference type="ARBA" id="ARBA00004370"/>
    </source>
</evidence>
<evidence type="ECO:0000256" key="3">
    <source>
        <dbReference type="ARBA" id="ARBA00022536"/>
    </source>
</evidence>
<dbReference type="Gene3D" id="2.60.120.260">
    <property type="entry name" value="Galactose-binding domain-like"/>
    <property type="match status" value="1"/>
</dbReference>
<dbReference type="OrthoDB" id="14563at2759"/>
<dbReference type="CDD" id="cd00054">
    <property type="entry name" value="EGF_CA"/>
    <property type="match status" value="2"/>
</dbReference>
<dbReference type="FunFam" id="4.10.1080.10:FF:000001">
    <property type="entry name" value="Thrombospondin 3"/>
    <property type="match status" value="1"/>
</dbReference>
<dbReference type="SMART" id="SM00179">
    <property type="entry name" value="EGF_CA"/>
    <property type="match status" value="2"/>
</dbReference>
<evidence type="ECO:0000256" key="6">
    <source>
        <dbReference type="ARBA" id="ARBA00022737"/>
    </source>
</evidence>
<dbReference type="InterPro" id="IPR017897">
    <property type="entry name" value="Thrombospondin_3_rpt"/>
</dbReference>
<comment type="caution">
    <text evidence="21">The sequence shown here is derived from an EMBL/GenBank/DDBJ whole genome shotgun (WGS) entry which is preliminary data.</text>
</comment>
<sequence length="2900" mass="323957">MKLVNGVVLIWLVILFDDCFASWNAHNYWNSRHGDHMFVKYAEVDTKHVLWSDDPTNGHYGYDQDLNKIPGCAGCKCVAWKGGEVKDCTGPSILINKIKNISLAVNAFTNTRISEITIVNCPDLIKLDPKIFTNLTSLETLKVVDNNIEINTVNHKVGSFPRTLTHVALMENKIKSLPDGTLSNIPGLKFIGLNGNKMKNFPHRALTNLPSLIYLGISENMIKSISTAHMRVFQATDLQHLNLSNNHLTYIQPQALTLIPKLQILELHHNNLTRLEVGVIDNLKDLLHLDINTNKIMQLNSLALTNLPKLRTLRLHSQKPGMSSIMFDAIENIGQELLHLWISDNKFVHFPHQVLSEDTYPKLDEVYADHNSIINVTTYGIEAYTPLSYVVYYQKLKTHIPFSTLSSVRIMHLGYNSIPALNRTDLDELTSLTELHLSNNKLRNATLHKDAFNASRDLRLLDLSQNLFEYVPDAIRSGDRLPSIRRLRLQANRITFIESWSFRNLTTLSDINLGSNRIITIENESFPVGIKLIVLSNNKFRFLHSGPFRDLEMLYQLQLDSNQIKIIPNTAFHGCIRLNSLGLSSNKIGRLLKTHFKDTPLVSSISVRNNDIAFIEDGTFDHIPYINVMNFGNNKLTALPIGSFHHKRISSLYFGQNRITSVPPNTFLNVTGSTSVGFGNNMISEIEEDAFIDCTFGNVAFGQNPLKELHTSAFQKLSATRLHLENLEIKRLNSGTFDDVNVNDLHLENNDIETIDIEAFLKLTVNNLYLHSNKMKFINGKIFGGGSKINGRLELNNNLLTFIPPDAFADATIKTIDLNDNKILVYPGQAMSTQRFTQVTIRRNRIEDILPGAFTGQTQLQVLDLSYNNLKAISDGIFTPLGSLINLDMSYNKIRYIGENAFEGNKRLVNLMLQNNRIPYFPALPSLNTLNHIDLSDNNIEPLGKLAFSKLNPKRFTYITLKGNKLGCDCYTYNTMKDVAQAVMQGECFTPTTTKGYTFSFAKRDDKMYFLKADKKHFQCSADEVVATAENEKELKVSWKAPSEQYPLDTDPAPVKNGPWIYEITCVSDSTSRELKASMNDSQTNGTTLEYTFTEQSNVEPGTNYACAVQLTINDYTSSKSAFAYVTTMEVKANDNTTVNPLDYVFEVTYYDFSIHHPDFTGSSTFTVSRPTYVASPYGAWLAISATPERDTFTQWFRDLKNLNYAVSSRIILSDINAVTSKKRYWSDSFFPVDGIGFQSEEQRDCSGVLHNFGFTSAIRTSFTFTGGGRLTVGGGDELWVYINRVLVIQLITPQSSGIVPCMHVDLKEAKYQGSGSLVPSKGIIIGGECVSTSPLDNEEVRLRLQMGVTYRLDIFHVERYRCKSQLLLEVSGLDVVTDPLAPPGSDYIFNIKEDLHVKGIIGNIGLTDIFSYGPTYDVTIERGNEARHFTIKDDTLANRNDAVAPPVQPPVYTNISGIEPFVECSTVPVKVPELNITTSELFNIKTRDGLLTLKTNVDYEVEQFYVLILKVKDKGKPRLNGQIVILIQVEDVNDNCPILNTTQFSVDARPALQKATILTLSATDADSNANGEIIYKVSDPQVNPPLNYSTDDDLYRVIYNRTSTIFYTLVAVDKGDPTRGATATLTIDISTTCVWAVNYHPTSFQIVVNETNGDVFFRIPGYWIYNYACMDELGMRIAVIQDKQLSASTQGEQSGPERARLNMTRELWGTKYLTGGWVPSIHDDQQWIQVDMEELYVVKQILVQGRDVVPHWVEKFRIFYNLDPMTSWILYQDAANRNIFDGNSDNLNTVTVDLDPSLMFISMRLNPTQWKDKIALRFELIGCMERRKLFHEVSCERCLTSWSCPGDGTMETCARCEGDADCNKSPTEHSFGAAETCSPCPLGWICHDGYASPCGNFTYSDCNSTYCPQSCIPCPEGHACNAGQKYECPPGTFCSGDAEYCFMCSSGTYQPEAGKTSCIPCPKGFSSSQGKDHCSPCSVGTYSKGDGSDCMMCPDASTCPCETVPGPCFTQSSCLNIEGGVYVCDDCPVGYEGDGKTCSDIDECTIHKPCYDGRCRNMEPGYQCLECPPGYTGTYEDAHTWNISRRVFVYGNKELAPVQNQTCVDVNECLTDNGRCDPNAECINTIGSFICGHCNKGFVGSSKYGCFPDDFCKSGNNDCHQDAICRFVAPGQFSCQCEVGHAGSGTRCGHDPDVDGHPEDSIVCDTWGCRRDNCPDVPNSGQEDNDGDSLGNFCDDDDDNDGLPDDLDNCQFVKNRDQRDGDGDGVGDACDNCPNVPNSNQLDSNGDGVGDACNDDNDGDGVKNKVDNCPKVANTDQKNVLDSDNVGDVCDNCPHVNNNDQRDSNENGFGDACDPVNGNNNDRDGDGVINTMDNCPDFQNGEQKDTDLDGYGDGCDDDIDGDQVPNEIDNCQYVPNTDQEDTNGNNIGDICEEDTDGDGVKNRWDVCPHNKFITKSSLSPHFVVNLNPTVTKGNDPVWEVTHGGAEVRQMNSEVKQVPYLFIGGQSYGEMEYSGTLFVNSDESGDYIGFVFGYQSNRKFYLVLWRRENRNFEQYNAGVRGIQIKRIDSSVGPGTGLSNAIWHSDSTSGQSELLWHLPDMTSWEYRTAYRWRITHRPSNGLIRLQVYDKNSSIVDSGNLYDAQLGGGRVGIFMFNQMRTSWSDLVVRCLVRNDTALRLDGVSDFVVLGNVTRLGMEKSFTWEAWIKQNGQVGRHPILCTVDTTLCVFVEDGYIRAKVGAITVRSQPQIVVGQWTHFTMRYDAQLFELTLFMNDDGGGKLPNVHPIAWNRNGTFYDYNQTTLLLGRDATDYFAGDIDEVRMYGIVLTDKKVKENMADPGLNWPKHQRYVNCHYDMTENHLNSIELLNKGVIPVAGVINGSPEFVESDFHSKRYSYNFPNNF</sequence>
<keyword evidence="8" id="KW-0130">Cell adhesion</keyword>
<dbReference type="Pfam" id="PF13306">
    <property type="entry name" value="LRR_5"/>
    <property type="match status" value="1"/>
</dbReference>
<dbReference type="Gene3D" id="3.80.10.10">
    <property type="entry name" value="Ribonuclease Inhibitor"/>
    <property type="match status" value="6"/>
</dbReference>
<dbReference type="SMART" id="SM00231">
    <property type="entry name" value="FA58C"/>
    <property type="match status" value="1"/>
</dbReference>
<dbReference type="Pfam" id="PF07645">
    <property type="entry name" value="EGF_CA"/>
    <property type="match status" value="2"/>
</dbReference>
<evidence type="ECO:0000256" key="8">
    <source>
        <dbReference type="ARBA" id="ARBA00022889"/>
    </source>
</evidence>
<dbReference type="GO" id="GO:0007156">
    <property type="term" value="P:homophilic cell adhesion via plasma membrane adhesion molecules"/>
    <property type="evidence" value="ECO:0007669"/>
    <property type="project" value="InterPro"/>
</dbReference>
<proteinExistence type="inferred from homology"/>
<feature type="domain" description="F5/8 type C" evidence="17">
    <location>
        <begin position="1670"/>
        <end position="1824"/>
    </location>
</feature>
<dbReference type="Gene3D" id="2.60.120.200">
    <property type="match status" value="2"/>
</dbReference>
<evidence type="ECO:0000259" key="18">
    <source>
        <dbReference type="PROSITE" id="PS50026"/>
    </source>
</evidence>
<dbReference type="Proteomes" id="UP000749559">
    <property type="component" value="Unassembled WGS sequence"/>
</dbReference>
<dbReference type="GO" id="GO:0005886">
    <property type="term" value="C:plasma membrane"/>
    <property type="evidence" value="ECO:0007669"/>
    <property type="project" value="InterPro"/>
</dbReference>
<dbReference type="GO" id="GO:0005576">
    <property type="term" value="C:extracellular region"/>
    <property type="evidence" value="ECO:0007669"/>
    <property type="project" value="InterPro"/>
</dbReference>
<dbReference type="InterPro" id="IPR000742">
    <property type="entry name" value="EGF"/>
</dbReference>
<dbReference type="SUPFAM" id="SSF49785">
    <property type="entry name" value="Galactose-binding domain-like"/>
    <property type="match status" value="1"/>
</dbReference>
<dbReference type="PROSITE" id="PS51236">
    <property type="entry name" value="TSP_CTER"/>
    <property type="match status" value="1"/>
</dbReference>
<evidence type="ECO:0000313" key="22">
    <source>
        <dbReference type="Proteomes" id="UP000749559"/>
    </source>
</evidence>
<dbReference type="SUPFAM" id="SSF52058">
    <property type="entry name" value="L domain-like"/>
    <property type="match status" value="4"/>
</dbReference>
<evidence type="ECO:0000256" key="13">
    <source>
        <dbReference type="PROSITE-ProRule" id="PRU00076"/>
    </source>
</evidence>
<dbReference type="Gene3D" id="2.60.40.60">
    <property type="entry name" value="Cadherins"/>
    <property type="match status" value="2"/>
</dbReference>
<feature type="region of interest" description="Disordered" evidence="15">
    <location>
        <begin position="2246"/>
        <end position="2265"/>
    </location>
</feature>
<feature type="repeat" description="TSP type-3" evidence="14">
    <location>
        <begin position="2385"/>
        <end position="2420"/>
    </location>
</feature>
<organism evidence="21 22">
    <name type="scientific">Owenia fusiformis</name>
    <name type="common">Polychaete worm</name>
    <dbReference type="NCBI Taxonomy" id="6347"/>
    <lineage>
        <taxon>Eukaryota</taxon>
        <taxon>Metazoa</taxon>
        <taxon>Spiralia</taxon>
        <taxon>Lophotrochozoa</taxon>
        <taxon>Annelida</taxon>
        <taxon>Polychaeta</taxon>
        <taxon>Sedentaria</taxon>
        <taxon>Canalipalpata</taxon>
        <taxon>Sabellida</taxon>
        <taxon>Oweniida</taxon>
        <taxon>Oweniidae</taxon>
        <taxon>Owenia</taxon>
    </lineage>
</organism>
<dbReference type="SUPFAM" id="SSF49899">
    <property type="entry name" value="Concanavalin A-like lectins/glucanases"/>
    <property type="match status" value="2"/>
</dbReference>
<evidence type="ECO:0000259" key="19">
    <source>
        <dbReference type="PROSITE" id="PS50268"/>
    </source>
</evidence>
<feature type="region of interest" description="Disordered" evidence="15">
    <location>
        <begin position="2219"/>
        <end position="2239"/>
    </location>
</feature>
<evidence type="ECO:0000256" key="9">
    <source>
        <dbReference type="ARBA" id="ARBA00023136"/>
    </source>
</evidence>
<dbReference type="InterPro" id="IPR001611">
    <property type="entry name" value="Leu-rich_rpt"/>
</dbReference>
<feature type="region of interest" description="Disordered" evidence="15">
    <location>
        <begin position="2341"/>
        <end position="2368"/>
    </location>
</feature>
<dbReference type="PROSITE" id="PS01187">
    <property type="entry name" value="EGF_CA"/>
    <property type="match status" value="2"/>
</dbReference>
<dbReference type="InterPro" id="IPR049883">
    <property type="entry name" value="NOTCH1_EGF-like"/>
</dbReference>
<dbReference type="PROSITE" id="PS51450">
    <property type="entry name" value="LRR"/>
    <property type="match status" value="4"/>
</dbReference>
<name>A0A8S4Q591_OWEFU</name>
<comment type="similarity">
    <text evidence="2">Belongs to the thrombospondin family.</text>
</comment>
<dbReference type="Pfam" id="PF00754">
    <property type="entry name" value="F5_F8_type_C"/>
    <property type="match status" value="1"/>
</dbReference>
<feature type="domain" description="TSP C-terminal" evidence="20">
    <location>
        <begin position="2460"/>
        <end position="2673"/>
    </location>
</feature>
<dbReference type="Gene3D" id="2.10.50.10">
    <property type="entry name" value="Tumor Necrosis Factor Receptor, subunit A, domain 2"/>
    <property type="match status" value="1"/>
</dbReference>
<dbReference type="Pfam" id="PF05735">
    <property type="entry name" value="TSP_C"/>
    <property type="match status" value="1"/>
</dbReference>
<evidence type="ECO:0000256" key="14">
    <source>
        <dbReference type="PROSITE-ProRule" id="PRU00634"/>
    </source>
</evidence>
<dbReference type="PROSITE" id="PS51234">
    <property type="entry name" value="TSP3"/>
    <property type="match status" value="3"/>
</dbReference>
<dbReference type="Pfam" id="PF13385">
    <property type="entry name" value="Laminin_G_3"/>
    <property type="match status" value="1"/>
</dbReference>
<dbReference type="InterPro" id="IPR024731">
    <property type="entry name" value="NELL2-like_EGF"/>
</dbReference>
<evidence type="ECO:0000256" key="12">
    <source>
        <dbReference type="PROSITE-ProRule" id="PRU00043"/>
    </source>
</evidence>
<dbReference type="InterPro" id="IPR020894">
    <property type="entry name" value="Cadherin_CS"/>
</dbReference>
<dbReference type="InterPro" id="IPR008859">
    <property type="entry name" value="Thrombospondin_C"/>
</dbReference>
<dbReference type="PROSITE" id="PS50022">
    <property type="entry name" value="FA58C_3"/>
    <property type="match status" value="1"/>
</dbReference>
<dbReference type="InterPro" id="IPR001881">
    <property type="entry name" value="EGF-like_Ca-bd_dom"/>
</dbReference>
<dbReference type="FunFam" id="2.10.25.10:FF:000038">
    <property type="entry name" value="Fibrillin 2"/>
    <property type="match status" value="1"/>
</dbReference>
<dbReference type="SUPFAM" id="SSF49313">
    <property type="entry name" value="Cadherin-like"/>
    <property type="match status" value="2"/>
</dbReference>
<dbReference type="PRINTS" id="PR00205">
    <property type="entry name" value="CADHERIN"/>
</dbReference>
<dbReference type="InterPro" id="IPR028974">
    <property type="entry name" value="TSP_type-3_rpt"/>
</dbReference>
<evidence type="ECO:0000256" key="5">
    <source>
        <dbReference type="ARBA" id="ARBA00022729"/>
    </source>
</evidence>
<dbReference type="SMART" id="SM00181">
    <property type="entry name" value="EGF"/>
    <property type="match status" value="5"/>
</dbReference>
<dbReference type="InterPro" id="IPR011641">
    <property type="entry name" value="Tyr-kin_ephrin_A/B_rcpt-like"/>
</dbReference>
<keyword evidence="7 12" id="KW-0106">Calcium</keyword>
<evidence type="ECO:0000256" key="7">
    <source>
        <dbReference type="ARBA" id="ARBA00022837"/>
    </source>
</evidence>
<dbReference type="PROSITE" id="PS00232">
    <property type="entry name" value="CADHERIN_1"/>
    <property type="match status" value="1"/>
</dbReference>
<evidence type="ECO:0000259" key="20">
    <source>
        <dbReference type="PROSITE" id="PS51236"/>
    </source>
</evidence>
<dbReference type="CDD" id="cd11304">
    <property type="entry name" value="Cadherin_repeat"/>
    <property type="match status" value="2"/>
</dbReference>
<comment type="caution">
    <text evidence="13">Lacks conserved residue(s) required for the propagation of feature annotation.</text>
</comment>
<keyword evidence="3 13" id="KW-0245">EGF-like domain</keyword>